<organism evidence="3 4">
    <name type="scientific">Candidatus Phycosocius spiralis</name>
    <dbReference type="NCBI Taxonomy" id="2815099"/>
    <lineage>
        <taxon>Bacteria</taxon>
        <taxon>Pseudomonadati</taxon>
        <taxon>Pseudomonadota</taxon>
        <taxon>Alphaproteobacteria</taxon>
        <taxon>Caulobacterales</taxon>
        <taxon>Caulobacterales incertae sedis</taxon>
        <taxon>Candidatus Phycosocius</taxon>
    </lineage>
</organism>
<dbReference type="SUPFAM" id="SSF81469">
    <property type="entry name" value="Bacterial aa3 type cytochrome c oxidase subunit IV"/>
    <property type="match status" value="1"/>
</dbReference>
<feature type="domain" description="Cytochrome c oxidase subunit IV bacterial aa3 type" evidence="2">
    <location>
        <begin position="9"/>
        <end position="46"/>
    </location>
</feature>
<protein>
    <recommendedName>
        <fullName evidence="2">Cytochrome c oxidase subunit IV bacterial aa3 type domain-containing protein</fullName>
    </recommendedName>
</protein>
<dbReference type="Gene3D" id="1.20.5.160">
    <property type="entry name" value="Bacterial aa3 type cytochrome c oxidase subunit IV"/>
    <property type="match status" value="1"/>
</dbReference>
<keyword evidence="1" id="KW-1133">Transmembrane helix</keyword>
<dbReference type="EMBL" id="BPFZ01000007">
    <property type="protein sequence ID" value="GIU67235.1"/>
    <property type="molecule type" value="Genomic_DNA"/>
</dbReference>
<reference evidence="3" key="2">
    <citation type="journal article" date="2023" name="ISME Commun">
        <title>Characterization of a bloom-associated alphaproteobacterial lineage, 'Candidatus Phycosocius': insights into freshwater algal-bacterial interactions.</title>
        <authorList>
            <person name="Tanabe Y."/>
            <person name="Yamaguchi H."/>
            <person name="Yoshida M."/>
            <person name="Kai A."/>
            <person name="Okazaki Y."/>
        </authorList>
    </citation>
    <scope>NUCLEOTIDE SEQUENCE</scope>
    <source>
        <strain evidence="3">BOTRYCO-1</strain>
    </source>
</reference>
<evidence type="ECO:0000259" key="2">
    <source>
        <dbReference type="Pfam" id="PF07835"/>
    </source>
</evidence>
<evidence type="ECO:0000313" key="3">
    <source>
        <dbReference type="EMBL" id="GIU67235.1"/>
    </source>
</evidence>
<keyword evidence="4" id="KW-1185">Reference proteome</keyword>
<proteinExistence type="predicted"/>
<feature type="transmembrane region" description="Helical" evidence="1">
    <location>
        <begin position="82"/>
        <end position="101"/>
    </location>
</feature>
<keyword evidence="1" id="KW-0812">Transmembrane</keyword>
<evidence type="ECO:0000313" key="4">
    <source>
        <dbReference type="Proteomes" id="UP001161064"/>
    </source>
</evidence>
<accession>A0ABQ4PWD2</accession>
<feature type="transmembrane region" description="Helical" evidence="1">
    <location>
        <begin position="21"/>
        <end position="47"/>
    </location>
</feature>
<dbReference type="InterPro" id="IPR036596">
    <property type="entry name" value="Cyt-C_aa3_sf"/>
</dbReference>
<sequence>MASHKNDYTHGKMDISAQSGMYQSFLIATQWGCVLISAMIACMALIWGAQVPWLQSVLGCGAFSIAAGLGMKMGPSFTITSVVLTVIGLGAGGISTLVSILA</sequence>
<evidence type="ECO:0000256" key="1">
    <source>
        <dbReference type="SAM" id="Phobius"/>
    </source>
</evidence>
<reference evidence="3" key="1">
    <citation type="submission" date="2021-05" db="EMBL/GenBank/DDBJ databases">
        <authorList>
            <person name="Tanabe Y."/>
        </authorList>
    </citation>
    <scope>NUCLEOTIDE SEQUENCE</scope>
    <source>
        <strain evidence="3">BOTRYCO-1</strain>
    </source>
</reference>
<dbReference type="Proteomes" id="UP001161064">
    <property type="component" value="Unassembled WGS sequence"/>
</dbReference>
<name>A0ABQ4PWD2_9PROT</name>
<dbReference type="Pfam" id="PF07835">
    <property type="entry name" value="COX4_pro_2"/>
    <property type="match status" value="1"/>
</dbReference>
<dbReference type="RefSeq" id="WP_284360037.1">
    <property type="nucleotide sequence ID" value="NZ_BPFZ01000007.1"/>
</dbReference>
<dbReference type="InterPro" id="IPR012422">
    <property type="entry name" value="Cyt_c_oxidase_su4_bac-aa3"/>
</dbReference>
<gene>
    <name evidence="3" type="ORF">PsB1_1389</name>
</gene>
<comment type="caution">
    <text evidence="3">The sequence shown here is derived from an EMBL/GenBank/DDBJ whole genome shotgun (WGS) entry which is preliminary data.</text>
</comment>
<keyword evidence="1" id="KW-0472">Membrane</keyword>